<reference evidence="2 3" key="1">
    <citation type="submission" date="2020-08" db="EMBL/GenBank/DDBJ databases">
        <title>Genomic Encyclopedia of Type Strains, Phase IV (KMG-IV): sequencing the most valuable type-strain genomes for metagenomic binning, comparative biology and taxonomic classification.</title>
        <authorList>
            <person name="Goeker M."/>
        </authorList>
    </citation>
    <scope>NUCLEOTIDE SEQUENCE [LARGE SCALE GENOMIC DNA]</scope>
    <source>
        <strain evidence="2 3">DSM 27939</strain>
    </source>
</reference>
<keyword evidence="2" id="KW-0238">DNA-binding</keyword>
<organism evidence="2 3">
    <name type="scientific">Deinococcus humi</name>
    <dbReference type="NCBI Taxonomy" id="662880"/>
    <lineage>
        <taxon>Bacteria</taxon>
        <taxon>Thermotogati</taxon>
        <taxon>Deinococcota</taxon>
        <taxon>Deinococci</taxon>
        <taxon>Deinococcales</taxon>
        <taxon>Deinococcaceae</taxon>
        <taxon>Deinococcus</taxon>
    </lineage>
</organism>
<name>A0A7W8NJR0_9DEIO</name>
<dbReference type="GO" id="GO:0003677">
    <property type="term" value="F:DNA binding"/>
    <property type="evidence" value="ECO:0007669"/>
    <property type="project" value="UniProtKB-KW"/>
</dbReference>
<dbReference type="InterPro" id="IPR036390">
    <property type="entry name" value="WH_DNA-bd_sf"/>
</dbReference>
<dbReference type="SUPFAM" id="SSF46785">
    <property type="entry name" value="Winged helix' DNA-binding domain"/>
    <property type="match status" value="1"/>
</dbReference>
<feature type="domain" description="Transcription regulator PadR N-terminal" evidence="1">
    <location>
        <begin position="33"/>
        <end position="82"/>
    </location>
</feature>
<dbReference type="RefSeq" id="WP_184138329.1">
    <property type="nucleotide sequence ID" value="NZ_JACHFL010000038.1"/>
</dbReference>
<evidence type="ECO:0000313" key="3">
    <source>
        <dbReference type="Proteomes" id="UP000552709"/>
    </source>
</evidence>
<dbReference type="AlphaFoldDB" id="A0A7W8NJR0"/>
<dbReference type="Pfam" id="PF03551">
    <property type="entry name" value="PadR"/>
    <property type="match status" value="1"/>
</dbReference>
<sequence>MPPRPQVNTRALQVMAVLYHDLDGHHYALSLSQATRIGNGTLFPILDKLEDLGLITAEWEAANPRGRRPRRFYTLTPEGITHFETVRAQLFSPQGGTPIHV</sequence>
<evidence type="ECO:0000259" key="1">
    <source>
        <dbReference type="Pfam" id="PF03551"/>
    </source>
</evidence>
<keyword evidence="3" id="KW-1185">Reference proteome</keyword>
<accession>A0A7W8NJR0</accession>
<dbReference type="Proteomes" id="UP000552709">
    <property type="component" value="Unassembled WGS sequence"/>
</dbReference>
<protein>
    <submittedName>
        <fullName evidence="2">DNA-binding PadR family transcriptional regulator</fullName>
    </submittedName>
</protein>
<gene>
    <name evidence="2" type="ORF">HNQ08_005491</name>
</gene>
<evidence type="ECO:0000313" key="2">
    <source>
        <dbReference type="EMBL" id="MBB5366362.1"/>
    </source>
</evidence>
<dbReference type="InterPro" id="IPR036388">
    <property type="entry name" value="WH-like_DNA-bd_sf"/>
</dbReference>
<comment type="caution">
    <text evidence="2">The sequence shown here is derived from an EMBL/GenBank/DDBJ whole genome shotgun (WGS) entry which is preliminary data.</text>
</comment>
<dbReference type="Gene3D" id="1.10.10.10">
    <property type="entry name" value="Winged helix-like DNA-binding domain superfamily/Winged helix DNA-binding domain"/>
    <property type="match status" value="1"/>
</dbReference>
<proteinExistence type="predicted"/>
<dbReference type="EMBL" id="JACHFL010000038">
    <property type="protein sequence ID" value="MBB5366362.1"/>
    <property type="molecule type" value="Genomic_DNA"/>
</dbReference>
<dbReference type="InterPro" id="IPR005149">
    <property type="entry name" value="Tscrpt_reg_PadR_N"/>
</dbReference>